<dbReference type="GO" id="GO:0015833">
    <property type="term" value="P:peptide transport"/>
    <property type="evidence" value="ECO:0007669"/>
    <property type="project" value="UniProtKB-KW"/>
</dbReference>
<keyword evidence="2" id="KW-0472">Membrane</keyword>
<proteinExistence type="predicted"/>
<keyword evidence="1" id="KW-0653">Protein transport</keyword>
<dbReference type="PANTHER" id="PTHR11654">
    <property type="entry name" value="OLIGOPEPTIDE TRANSPORTER-RELATED"/>
    <property type="match status" value="1"/>
</dbReference>
<dbReference type="EMBL" id="BPLR01016152">
    <property type="protein sequence ID" value="GIY81677.1"/>
    <property type="molecule type" value="Genomic_DNA"/>
</dbReference>
<evidence type="ECO:0000313" key="3">
    <source>
        <dbReference type="EMBL" id="GIY81677.1"/>
    </source>
</evidence>
<keyword evidence="2" id="KW-0812">Transmembrane</keyword>
<keyword evidence="4" id="KW-1185">Reference proteome</keyword>
<reference evidence="3 4" key="1">
    <citation type="submission" date="2021-06" db="EMBL/GenBank/DDBJ databases">
        <title>Caerostris extrusa draft genome.</title>
        <authorList>
            <person name="Kono N."/>
            <person name="Arakawa K."/>
        </authorList>
    </citation>
    <scope>NUCLEOTIDE SEQUENCE [LARGE SCALE GENOMIC DNA]</scope>
</reference>
<dbReference type="InterPro" id="IPR036259">
    <property type="entry name" value="MFS_trans_sf"/>
</dbReference>
<keyword evidence="2" id="KW-1133">Transmembrane helix</keyword>
<evidence type="ECO:0000256" key="2">
    <source>
        <dbReference type="SAM" id="Phobius"/>
    </source>
</evidence>
<comment type="caution">
    <text evidence="3">The sequence shown here is derived from an EMBL/GenBank/DDBJ whole genome shotgun (WGS) entry which is preliminary data.</text>
</comment>
<name>A0AAV4WGA2_CAEEX</name>
<feature type="transmembrane region" description="Helical" evidence="2">
    <location>
        <begin position="57"/>
        <end position="77"/>
    </location>
</feature>
<accession>A0AAV4WGA2</accession>
<dbReference type="AlphaFoldDB" id="A0AAV4WGA2"/>
<evidence type="ECO:0000256" key="1">
    <source>
        <dbReference type="ARBA" id="ARBA00022856"/>
    </source>
</evidence>
<organism evidence="3 4">
    <name type="scientific">Caerostris extrusa</name>
    <name type="common">Bark spider</name>
    <name type="synonym">Caerostris bankana</name>
    <dbReference type="NCBI Taxonomy" id="172846"/>
    <lineage>
        <taxon>Eukaryota</taxon>
        <taxon>Metazoa</taxon>
        <taxon>Ecdysozoa</taxon>
        <taxon>Arthropoda</taxon>
        <taxon>Chelicerata</taxon>
        <taxon>Arachnida</taxon>
        <taxon>Araneae</taxon>
        <taxon>Araneomorphae</taxon>
        <taxon>Entelegynae</taxon>
        <taxon>Araneoidea</taxon>
        <taxon>Araneidae</taxon>
        <taxon>Caerostris</taxon>
    </lineage>
</organism>
<keyword evidence="1" id="KW-0571">Peptide transport</keyword>
<dbReference type="Gene3D" id="1.20.1250.20">
    <property type="entry name" value="MFS general substrate transporter like domains"/>
    <property type="match status" value="1"/>
</dbReference>
<gene>
    <name evidence="3" type="primary">yin</name>
    <name evidence="3" type="ORF">CEXT_483481</name>
</gene>
<dbReference type="Proteomes" id="UP001054945">
    <property type="component" value="Unassembled WGS sequence"/>
</dbReference>
<sequence>MFFLLQEENQEKEKYPKAVFFILGNEFCERFCYYGMRTILTIYLTEELLYNDSSATVIFHSFVMLSYFTPLFGALLADSWLGKFK</sequence>
<evidence type="ECO:0000313" key="4">
    <source>
        <dbReference type="Proteomes" id="UP001054945"/>
    </source>
</evidence>
<protein>
    <submittedName>
        <fullName evidence="3">Peptide transporter family 1</fullName>
    </submittedName>
</protein>
<keyword evidence="1" id="KW-0813">Transport</keyword>